<feature type="active site" evidence="5 6">
    <location>
        <position position="221"/>
    </location>
</feature>
<dbReference type="FunFam" id="3.40.605.10:FF:000004">
    <property type="entry name" value="Aldehyde dehydrogenase"/>
    <property type="match status" value="1"/>
</dbReference>
<evidence type="ECO:0000256" key="5">
    <source>
        <dbReference type="PIRSR" id="PIRSR036492-1"/>
    </source>
</evidence>
<evidence type="ECO:0000313" key="9">
    <source>
        <dbReference type="EMBL" id="PYE54409.1"/>
    </source>
</evidence>
<feature type="active site" evidence="5">
    <location>
        <position position="255"/>
    </location>
</feature>
<proteinExistence type="inferred from homology"/>
<dbReference type="SUPFAM" id="SSF53720">
    <property type="entry name" value="ALDH-like"/>
    <property type="match status" value="1"/>
</dbReference>
<sequence length="478" mass="51854">MTSILPSPQDSLPDFSLPHAMLSRRAADPTFRSLPSRKMRLRKLAAAVKAYRADIAEALRRDLGKGRAEAEVSEVHSVRLEIRLALRNLDRWARTRRVATPSTLLMASSQVRREPKGAVLILAPWNYPANLALTPLVSAIAAGNTVALKPSEKAPRTAEVLVKLLRETFAPDEVAVFTGGPEVARGLLELPWDHVFFTGSTRVGREVMRAASKHLSPVTLELGGKSPAIVHASADLKLAAERVAWAKFVNAGQTCVAPDFALVHESVALRFVSELKKATVVSYGEAARLQGNRDYGRLVDEGSAERLQALVEDAVALGAKVEIGGSAAPSERFMAPTILTNVDGHMKVMEEEIFGPVLPILTYREEVEIASLVTELGSPLALYVFAEDNGFVERTLRDTRSGGVVVNGALSHILNPHLPFGGVGPSGMGSYHGEWGFKTFSHERAVLRQGRLSALKAMTPPYGRPVPRLTAWLLRLIS</sequence>
<dbReference type="GO" id="GO:0006081">
    <property type="term" value="P:aldehyde metabolic process"/>
    <property type="evidence" value="ECO:0007669"/>
    <property type="project" value="InterPro"/>
</dbReference>
<evidence type="ECO:0000256" key="6">
    <source>
        <dbReference type="PROSITE-ProRule" id="PRU10007"/>
    </source>
</evidence>
<dbReference type="PANTHER" id="PTHR43570:SF20">
    <property type="entry name" value="ALDEHYDE DEHYDROGENASE ALDX-RELATED"/>
    <property type="match status" value="1"/>
</dbReference>
<dbReference type="InterPro" id="IPR016163">
    <property type="entry name" value="Ald_DH_C"/>
</dbReference>
<dbReference type="PIRSF" id="PIRSF036492">
    <property type="entry name" value="ALDH"/>
    <property type="match status" value="1"/>
</dbReference>
<evidence type="ECO:0000256" key="4">
    <source>
        <dbReference type="PIRNR" id="PIRNR036492"/>
    </source>
</evidence>
<protein>
    <recommendedName>
        <fullName evidence="4">Aldehyde dehydrogenase</fullName>
    </recommendedName>
</protein>
<name>A0A318SD58_9DEIO</name>
<accession>A0A318SD58</accession>
<feature type="domain" description="Aldehyde dehydrogenase" evidence="8">
    <location>
        <begin position="33"/>
        <end position="445"/>
    </location>
</feature>
<comment type="similarity">
    <text evidence="1 4 7">Belongs to the aldehyde dehydrogenase family.</text>
</comment>
<dbReference type="Gene3D" id="3.40.605.10">
    <property type="entry name" value="Aldehyde Dehydrogenase, Chain A, domain 1"/>
    <property type="match status" value="1"/>
</dbReference>
<reference evidence="9 10" key="1">
    <citation type="submission" date="2018-06" db="EMBL/GenBank/DDBJ databases">
        <title>Genomic Encyclopedia of Type Strains, Phase IV (KMG-IV): sequencing the most valuable type-strain genomes for metagenomic binning, comparative biology and taxonomic classification.</title>
        <authorList>
            <person name="Goeker M."/>
        </authorList>
    </citation>
    <scope>NUCLEOTIDE SEQUENCE [LARGE SCALE GENOMIC DNA]</scope>
    <source>
        <strain evidence="9 10">DSM 18048</strain>
    </source>
</reference>
<comment type="caution">
    <text evidence="9">The sequence shown here is derived from an EMBL/GenBank/DDBJ whole genome shotgun (WGS) entry which is preliminary data.</text>
</comment>
<keyword evidence="3" id="KW-0520">NAD</keyword>
<dbReference type="InterPro" id="IPR016161">
    <property type="entry name" value="Ald_DH/histidinol_DH"/>
</dbReference>
<organism evidence="9 10">
    <name type="scientific">Deinococcus yavapaiensis KR-236</name>
    <dbReference type="NCBI Taxonomy" id="694435"/>
    <lineage>
        <taxon>Bacteria</taxon>
        <taxon>Thermotogati</taxon>
        <taxon>Deinococcota</taxon>
        <taxon>Deinococci</taxon>
        <taxon>Deinococcales</taxon>
        <taxon>Deinococcaceae</taxon>
        <taxon>Deinococcus</taxon>
    </lineage>
</organism>
<evidence type="ECO:0000256" key="3">
    <source>
        <dbReference type="ARBA" id="ARBA00023027"/>
    </source>
</evidence>
<dbReference type="AlphaFoldDB" id="A0A318SD58"/>
<dbReference type="Gene3D" id="3.40.309.10">
    <property type="entry name" value="Aldehyde Dehydrogenase, Chain A, domain 2"/>
    <property type="match status" value="1"/>
</dbReference>
<evidence type="ECO:0000256" key="7">
    <source>
        <dbReference type="RuleBase" id="RU003345"/>
    </source>
</evidence>
<dbReference type="Proteomes" id="UP000248326">
    <property type="component" value="Unassembled WGS sequence"/>
</dbReference>
<evidence type="ECO:0000256" key="1">
    <source>
        <dbReference type="ARBA" id="ARBA00009986"/>
    </source>
</evidence>
<evidence type="ECO:0000256" key="2">
    <source>
        <dbReference type="ARBA" id="ARBA00023002"/>
    </source>
</evidence>
<keyword evidence="2 4" id="KW-0560">Oxidoreductase</keyword>
<keyword evidence="10" id="KW-1185">Reference proteome</keyword>
<evidence type="ECO:0000259" key="8">
    <source>
        <dbReference type="Pfam" id="PF00171"/>
    </source>
</evidence>
<dbReference type="InterPro" id="IPR029510">
    <property type="entry name" value="Ald_DH_CS_GLU"/>
</dbReference>
<dbReference type="InterPro" id="IPR012394">
    <property type="entry name" value="Aldehyde_DH_NAD(P)"/>
</dbReference>
<dbReference type="GO" id="GO:0004029">
    <property type="term" value="F:aldehyde dehydrogenase (NAD+) activity"/>
    <property type="evidence" value="ECO:0007669"/>
    <property type="project" value="TreeGrafter"/>
</dbReference>
<dbReference type="PROSITE" id="PS00070">
    <property type="entry name" value="ALDEHYDE_DEHYDR_CYS"/>
    <property type="match status" value="1"/>
</dbReference>
<dbReference type="InterPro" id="IPR016162">
    <property type="entry name" value="Ald_DH_N"/>
</dbReference>
<dbReference type="GO" id="GO:0005737">
    <property type="term" value="C:cytoplasm"/>
    <property type="evidence" value="ECO:0007669"/>
    <property type="project" value="TreeGrafter"/>
</dbReference>
<dbReference type="Pfam" id="PF00171">
    <property type="entry name" value="Aldedh"/>
    <property type="match status" value="1"/>
</dbReference>
<dbReference type="InterPro" id="IPR016160">
    <property type="entry name" value="Ald_DH_CS_CYS"/>
</dbReference>
<dbReference type="PROSITE" id="PS00687">
    <property type="entry name" value="ALDEHYDE_DEHYDR_GLU"/>
    <property type="match status" value="1"/>
</dbReference>
<dbReference type="RefSeq" id="WP_110886205.1">
    <property type="nucleotide sequence ID" value="NZ_QJSX01000005.1"/>
</dbReference>
<dbReference type="OrthoDB" id="9762913at2"/>
<dbReference type="InterPro" id="IPR015590">
    <property type="entry name" value="Aldehyde_DH_dom"/>
</dbReference>
<dbReference type="PANTHER" id="PTHR43570">
    <property type="entry name" value="ALDEHYDE DEHYDROGENASE"/>
    <property type="match status" value="1"/>
</dbReference>
<gene>
    <name evidence="9" type="ORF">DES52_10546</name>
</gene>
<evidence type="ECO:0000313" key="10">
    <source>
        <dbReference type="Proteomes" id="UP000248326"/>
    </source>
</evidence>
<dbReference type="EMBL" id="QJSX01000005">
    <property type="protein sequence ID" value="PYE54409.1"/>
    <property type="molecule type" value="Genomic_DNA"/>
</dbReference>